<dbReference type="InterPro" id="IPR031161">
    <property type="entry name" value="Peptidase_M60_dom"/>
</dbReference>
<dbReference type="PANTHER" id="PTHR15730">
    <property type="entry name" value="EXPERIMENTAL AUTOIMMUNE PROSTATITIS ANTIGEN 2-RELATED"/>
    <property type="match status" value="1"/>
</dbReference>
<dbReference type="AlphaFoldDB" id="A0AAI9X1R3"/>
<dbReference type="Gene3D" id="3.40.390.80">
    <property type="entry name" value="Peptidase M60, enhancin-like domain 2"/>
    <property type="match status" value="1"/>
</dbReference>
<evidence type="ECO:0000313" key="3">
    <source>
        <dbReference type="Proteomes" id="UP000004057"/>
    </source>
</evidence>
<comment type="caution">
    <text evidence="2">The sequence shown here is derived from an EMBL/GenBank/DDBJ whole genome shotgun (WGS) entry which is preliminary data.</text>
</comment>
<dbReference type="InterPro" id="IPR051244">
    <property type="entry name" value="TCAF"/>
</dbReference>
<accession>A0AAI9X1R3</accession>
<dbReference type="RefSeq" id="WP_004029025.1">
    <property type="nucleotide sequence ID" value="NZ_AGBZ02000001.1"/>
</dbReference>
<evidence type="ECO:0000259" key="1">
    <source>
        <dbReference type="PROSITE" id="PS51723"/>
    </source>
</evidence>
<dbReference type="InterPro" id="IPR042279">
    <property type="entry name" value="Pep_M60_3"/>
</dbReference>
<name>A0AAI9X1R3_SPIME</name>
<feature type="domain" description="Peptidase M60" evidence="1">
    <location>
        <begin position="62"/>
        <end position="373"/>
    </location>
</feature>
<dbReference type="Proteomes" id="UP000004057">
    <property type="component" value="Unassembled WGS sequence"/>
</dbReference>
<dbReference type="Gene3D" id="1.10.390.30">
    <property type="entry name" value="Peptidase M60, enhancin-like domain 3"/>
    <property type="match status" value="1"/>
</dbReference>
<protein>
    <recommendedName>
        <fullName evidence="1">Peptidase M60 domain-containing protein</fullName>
    </recommendedName>
</protein>
<sequence>MKKLLAYLGTVAIVGSGIPSVVAVSSYHKNINVKSIKNNIQNFGIVTAGEARFRENRWFDHSELKPTGYFLRAGFSYKITVNTNNIPVAFVIGQWGTYADLGINDEYSQFTKYGITGEITLITPHKSGMLYIADNNQTSLKILNITSNNPWGIIKVPTFKINETNENEFIRLVQTTDSPFVEFISKHYFATMQTKMIRNQVLPMLNRSFNDTLLHWDNVWHWSNEIYGLNESYSGLNKKYPQYIHIANADKSGGYANASYGRIMFHNSSNAGKDLFLNPLNDQWGLWHETGHTYQTEQYKWTDLTEVTVNISALFIQEKSNYQLRIFKEAEKQQWIKAYLSRPINEKDFNNIPGDEGLWTKLGMFWQLHMAFGKNFYPLLSQKYREINQDPNSFIRFNTNDKQQQEFIKITSEVTGYNLAPFFKQWGLWPTYEIENIISRYKVLTKPIWNNIADINTEHNPIVQEEIKESDNNINDITAKDVHLNFAEDYQNPSFIAKLFNIPKTIDINDLKIDLDFEPIKINGEYFINVKLILNEKNGRKSFKIFKFKMSPNGLNNTIMFKNYASNYLGMFGLDLKNNYLRFYGNNNKFLNMSTNDLVYNIKIGTDYGYLIKDIDIHYWDSFNSLIEKYQLTDGIKYFNNYTITITEKIPVAAWYLYDKNDYRQIYGIKKFVIWNNNLVELF</sequence>
<dbReference type="PANTHER" id="PTHR15730:SF5">
    <property type="entry name" value="SI:CH211-210B2.2-RELATED"/>
    <property type="match status" value="1"/>
</dbReference>
<dbReference type="EMBL" id="AGBZ02000001">
    <property type="protein sequence ID" value="KAI93189.1"/>
    <property type="molecule type" value="Genomic_DNA"/>
</dbReference>
<dbReference type="Gene3D" id="2.60.120.1250">
    <property type="entry name" value="Peptidase M60, enhancin-like domain 1"/>
    <property type="match status" value="1"/>
</dbReference>
<organism evidence="2 3">
    <name type="scientific">Spiroplasma melliferum KC3</name>
    <dbReference type="NCBI Taxonomy" id="570509"/>
    <lineage>
        <taxon>Bacteria</taxon>
        <taxon>Bacillati</taxon>
        <taxon>Mycoplasmatota</taxon>
        <taxon>Mollicutes</taxon>
        <taxon>Entomoplasmatales</taxon>
        <taxon>Spiroplasmataceae</taxon>
        <taxon>Spiroplasma</taxon>
    </lineage>
</organism>
<dbReference type="Pfam" id="PF13402">
    <property type="entry name" value="Peptidase_M60"/>
    <property type="match status" value="1"/>
</dbReference>
<proteinExistence type="predicted"/>
<reference evidence="2 3" key="1">
    <citation type="journal article" date="2012" name="J. Proteome Res.">
        <title>Application of Spiroplasma melliferum proteogenomic profiling for the discovery of virulence factors and pathogenicity mechanisms in host-associated spiroplasmas.</title>
        <authorList>
            <person name="Alexeev D."/>
            <person name="Kostrjukova E."/>
            <person name="Aliper A."/>
            <person name="Popenko A."/>
            <person name="Bazaleev N."/>
            <person name="Tyakht A."/>
            <person name="Selezneva O."/>
            <person name="Akopian T."/>
            <person name="Prichodko E."/>
            <person name="Kondratov I."/>
            <person name="Chukin M."/>
            <person name="Demina I."/>
            <person name="Galyamina M."/>
            <person name="Kamashev D."/>
            <person name="Vanyushkina A."/>
            <person name="Ladygina V."/>
            <person name="Levitskii S."/>
            <person name="Lazarev V."/>
            <person name="Govorun V."/>
        </authorList>
    </citation>
    <scope>NUCLEOTIDE SEQUENCE [LARGE SCALE GENOMIC DNA]</scope>
    <source>
        <strain evidence="2 3">KC3</strain>
    </source>
</reference>
<gene>
    <name evidence="2" type="ORF">SPM_003840</name>
</gene>
<evidence type="ECO:0000313" key="2">
    <source>
        <dbReference type="EMBL" id="KAI93189.1"/>
    </source>
</evidence>
<dbReference type="SMART" id="SM01276">
    <property type="entry name" value="M60-like"/>
    <property type="match status" value="1"/>
</dbReference>
<dbReference type="PROSITE" id="PS51723">
    <property type="entry name" value="PEPTIDASE_M60"/>
    <property type="match status" value="1"/>
</dbReference>